<geneLocation type="plasmid" evidence="1">
    <name>pSMC1</name>
</geneLocation>
<reference evidence="1" key="1">
    <citation type="journal article" date="2014" name="Genome Biol. Evol.">
        <title>Genome evolution and plasticity of Serratia marcescens, an important multidrug-resistant nosocomial pathogen.</title>
        <authorList>
            <person name="Iguchi A."/>
            <person name="Nagaya Y."/>
            <person name="Pradel E."/>
            <person name="Ooka T."/>
            <person name="Ogura Y."/>
            <person name="Katsura K."/>
            <person name="Kurokawa K."/>
            <person name="Oshima K."/>
            <person name="Hattori M."/>
            <person name="Parkhill J."/>
            <person name="Sebaihia M."/>
            <person name="Coulthurst S.J."/>
            <person name="Gotoh N."/>
            <person name="Thomson N.R."/>
            <person name="Ewbank J.J."/>
            <person name="Hayashi T."/>
        </authorList>
    </citation>
    <scope>NUCLEOTIDE SEQUENCE</scope>
    <source>
        <strain evidence="1">SM39</strain>
    </source>
</reference>
<sequence>MAGQAQLALFEPADEAGTYHDTARTGFFSLLVAVGKDKRQDSYRLTDMPTILGMVDQTRDTWLTQAEFMRPNRRVVNLARVGLLFADLDTYRQPWATGRTPEQLAATVLYHCAQEGIPTPSLLVYSGRGIQAKWLLDGTLPRQALPRWNACQRYLVDRLAGLGADPQAKDASRVLRLVSTVNTKSGDVCRVVHVEHGQDGQPVRYGFEYLAEMLLPVARWDIEQQRRDRAERRQLKLLPGGKADNLRGFSGRQLAWDRLEDLRKLGELRGGVREGERMQHLFWRLNFLLLSGATHSGQMYHEAAALAGELDPAWSYRSKELMTLYAKAKAYEAGEKVTLGGREFAPLYTPKNDTLISLFQITDDEQRKLRTLISSDMAKERDRERHTARRRAAGAVDRETYLDAAEAKRAQAQALKAEGLSVRAIAQRMGISKSLAAMYAKEAAECPKSVRITADQAMPVASIAGSDEGGREGVQSPSVLLMAEPTGRGAV</sequence>
<gene>
    <name evidence="1" type="primary">repA</name>
    <name evidence="1" type="ORF">SM39_pSMC1_01</name>
</gene>
<accession>A0AAT9F649</accession>
<dbReference type="RefSeq" id="WP_011997473.1">
    <property type="nucleotide sequence ID" value="NZ_AP013064.1"/>
</dbReference>
<evidence type="ECO:0000313" key="1">
    <source>
        <dbReference type="EMBL" id="BAO36919.1"/>
    </source>
</evidence>
<keyword evidence="1" id="KW-0614">Plasmid</keyword>
<protein>
    <submittedName>
        <fullName evidence="1">Replication protein</fullName>
    </submittedName>
</protein>
<organism evidence="1">
    <name type="scientific">Serratia marcescens SM39</name>
    <dbReference type="NCBI Taxonomy" id="1334564"/>
    <lineage>
        <taxon>Bacteria</taxon>
        <taxon>Pseudomonadati</taxon>
        <taxon>Pseudomonadota</taxon>
        <taxon>Gammaproteobacteria</taxon>
        <taxon>Enterobacterales</taxon>
        <taxon>Yersiniaceae</taxon>
        <taxon>Serratia</taxon>
    </lineage>
</organism>
<dbReference type="EMBL" id="AP013064">
    <property type="protein sequence ID" value="BAO36919.1"/>
    <property type="molecule type" value="Genomic_DNA"/>
</dbReference>
<proteinExistence type="predicted"/>
<name>A0AAT9F649_SERMA</name>
<dbReference type="AlphaFoldDB" id="A0AAT9F649"/>
<dbReference type="KEGG" id="smar:SM39_pSMC1_01"/>